<dbReference type="PATRIC" id="fig|762967.3.peg.1708"/>
<dbReference type="GO" id="GO:0004309">
    <property type="term" value="F:exopolyphosphatase activity"/>
    <property type="evidence" value="ECO:0007669"/>
    <property type="project" value="TreeGrafter"/>
</dbReference>
<dbReference type="RefSeq" id="WP_008543445.1">
    <property type="nucleotide sequence ID" value="NZ_JH605011.1"/>
</dbReference>
<dbReference type="EMBL" id="AFBQ01000329">
    <property type="protein sequence ID" value="EHY30466.1"/>
    <property type="molecule type" value="Genomic_DNA"/>
</dbReference>
<dbReference type="Pfam" id="PF21447">
    <property type="entry name" value="Ppx-GppA_III"/>
    <property type="match status" value="1"/>
</dbReference>
<evidence type="ECO:0000256" key="1">
    <source>
        <dbReference type="ARBA" id="ARBA00022801"/>
    </source>
</evidence>
<dbReference type="OrthoDB" id="9793035at2"/>
<reference evidence="4 5" key="1">
    <citation type="submission" date="2011-11" db="EMBL/GenBank/DDBJ databases">
        <authorList>
            <person name="Weinstock G."/>
            <person name="Sodergren E."/>
            <person name="Clifton S."/>
            <person name="Fulton L."/>
            <person name="Fulton B."/>
            <person name="Courtney L."/>
            <person name="Fronick C."/>
            <person name="Harrison M."/>
            <person name="Strong C."/>
            <person name="Farmer C."/>
            <person name="Delahaunty K."/>
            <person name="Markovic C."/>
            <person name="Hall O."/>
            <person name="Minx P."/>
            <person name="Tomlinson C."/>
            <person name="Mitreva M."/>
            <person name="Hou S."/>
            <person name="Chen J."/>
            <person name="Wollam A."/>
            <person name="Pepin K.H."/>
            <person name="Johnson M."/>
            <person name="Bhonagiri V."/>
            <person name="Zhang X."/>
            <person name="Suruliraj S."/>
            <person name="Warren W."/>
            <person name="Chinwalla A."/>
            <person name="Mardis E.R."/>
            <person name="Wilson R.K."/>
        </authorList>
    </citation>
    <scope>NUCLEOTIDE SEQUENCE [LARGE SCALE GENOMIC DNA]</scope>
    <source>
        <strain evidence="4 5">YIT 11816</strain>
    </source>
</reference>
<dbReference type="InterPro" id="IPR043129">
    <property type="entry name" value="ATPase_NBD"/>
</dbReference>
<dbReference type="InterPro" id="IPR050273">
    <property type="entry name" value="GppA/Ppx_hydrolase"/>
</dbReference>
<dbReference type="PANTHER" id="PTHR30005:SF14">
    <property type="entry name" value="EXOPOLYPHOSPHATASE"/>
    <property type="match status" value="1"/>
</dbReference>
<dbReference type="GO" id="GO:0006798">
    <property type="term" value="P:polyphosphate catabolic process"/>
    <property type="evidence" value="ECO:0007669"/>
    <property type="project" value="TreeGrafter"/>
</dbReference>
<proteinExistence type="predicted"/>
<sequence length="488" mass="54000">MLLGAVDLGSNSFRVVIARVEGERIVPQSYWKETIRLAGGFDENGALTPEAQARALAALARFRERLSGIPPERVRAVGTQAMRAATNADEFLLKAQEALGYRIDILSGHEEARLVFKGCAQTLPPSDKRRLVIDIGGASTEFIIGTGTEPLKCESYKIGCVNTSIRFFPDGKFSAKAFDRAVVACCADLEDSIRAFGRPNYDEAYGSAGTFGAVSGICAALGWSDGEVRPEHLEKLRRMLLEMHDASQVRFEGLKEDRREVIAGGLAVLLACYRTLGIESMRPAQGALRVGLLHDLWGRVEHRDTRDVTIAEVARAGRIDAEQAKNVAETALKLYRALRPEATPEDEKMLVWAATLHEVGMTINTSRYHRHGEYIVRNTDMPGFSRRDQDVMAKLILAQRGNLKKVQPELDQSVSAAAVLALRLAVIFMHARSTPSLPVFAFERTEGALRLKMDAVWLSTHPLTDHLLQEESAYWARIGRQVLMERFG</sequence>
<keyword evidence="5" id="KW-1185">Reference proteome</keyword>
<dbReference type="InterPro" id="IPR030673">
    <property type="entry name" value="PyroPPase_GppA_Ppx"/>
</dbReference>
<dbReference type="Gene3D" id="3.30.420.40">
    <property type="match status" value="1"/>
</dbReference>
<keyword evidence="1" id="KW-0378">Hydrolase</keyword>
<organism evidence="4 5">
    <name type="scientific">Sutterella parvirubra YIT 11816</name>
    <dbReference type="NCBI Taxonomy" id="762967"/>
    <lineage>
        <taxon>Bacteria</taxon>
        <taxon>Pseudomonadati</taxon>
        <taxon>Pseudomonadota</taxon>
        <taxon>Betaproteobacteria</taxon>
        <taxon>Burkholderiales</taxon>
        <taxon>Sutterellaceae</taxon>
        <taxon>Sutterella</taxon>
    </lineage>
</organism>
<comment type="caution">
    <text evidence="4">The sequence shown here is derived from an EMBL/GenBank/DDBJ whole genome shotgun (WGS) entry which is preliminary data.</text>
</comment>
<dbReference type="Gene3D" id="3.30.420.150">
    <property type="entry name" value="Exopolyphosphatase. Domain 2"/>
    <property type="match status" value="1"/>
</dbReference>
<gene>
    <name evidence="4" type="ORF">HMPREF9440_02176</name>
</gene>
<name>H3KHD2_9BURK</name>
<feature type="domain" description="Ppx/GppA phosphatase N-terminal" evidence="2">
    <location>
        <begin position="17"/>
        <end position="296"/>
    </location>
</feature>
<feature type="domain" description="Ppx/GppA phosphatase C-terminal" evidence="3">
    <location>
        <begin position="306"/>
        <end position="471"/>
    </location>
</feature>
<dbReference type="HOGENOM" id="CLU_025908_4_0_4"/>
<dbReference type="CDD" id="cd24053">
    <property type="entry name" value="ASKHA_NBD_EcPPX-GppA-like"/>
    <property type="match status" value="1"/>
</dbReference>
<evidence type="ECO:0000313" key="4">
    <source>
        <dbReference type="EMBL" id="EHY30466.1"/>
    </source>
</evidence>
<evidence type="ECO:0000259" key="2">
    <source>
        <dbReference type="Pfam" id="PF02541"/>
    </source>
</evidence>
<accession>H3KHD2</accession>
<dbReference type="Pfam" id="PF02541">
    <property type="entry name" value="Ppx-GppA"/>
    <property type="match status" value="1"/>
</dbReference>
<evidence type="ECO:0000259" key="3">
    <source>
        <dbReference type="Pfam" id="PF21447"/>
    </source>
</evidence>
<dbReference type="SUPFAM" id="SSF53067">
    <property type="entry name" value="Actin-like ATPase domain"/>
    <property type="match status" value="2"/>
</dbReference>
<dbReference type="InterPro" id="IPR048950">
    <property type="entry name" value="Ppx_GppA_C"/>
</dbReference>
<evidence type="ECO:0000313" key="5">
    <source>
        <dbReference type="Proteomes" id="UP000004956"/>
    </source>
</evidence>
<dbReference type="Gene3D" id="1.10.3210.10">
    <property type="entry name" value="Hypothetical protein af1432"/>
    <property type="match status" value="1"/>
</dbReference>
<dbReference type="SUPFAM" id="SSF109604">
    <property type="entry name" value="HD-domain/PDEase-like"/>
    <property type="match status" value="1"/>
</dbReference>
<dbReference type="InterPro" id="IPR003695">
    <property type="entry name" value="Ppx_GppA_N"/>
</dbReference>
<dbReference type="STRING" id="762967.HMPREF9440_02176"/>
<dbReference type="PIRSF" id="PIRSF001267">
    <property type="entry name" value="Pyrophosphatase_GppA_Ppx"/>
    <property type="match status" value="1"/>
</dbReference>
<dbReference type="AlphaFoldDB" id="H3KHD2"/>
<dbReference type="Proteomes" id="UP000004956">
    <property type="component" value="Unassembled WGS sequence"/>
</dbReference>
<protein>
    <submittedName>
        <fullName evidence="4">Putative exopolyphosphatase</fullName>
    </submittedName>
</protein>
<dbReference type="PANTHER" id="PTHR30005">
    <property type="entry name" value="EXOPOLYPHOSPHATASE"/>
    <property type="match status" value="1"/>
</dbReference>